<accession>A0AA39LC22</accession>
<evidence type="ECO:0000256" key="1">
    <source>
        <dbReference type="ARBA" id="ARBA00004167"/>
    </source>
</evidence>
<evidence type="ECO:0000313" key="7">
    <source>
        <dbReference type="EMBL" id="KAK0391727.1"/>
    </source>
</evidence>
<keyword evidence="3" id="KW-1133">Transmembrane helix</keyword>
<evidence type="ECO:0000313" key="8">
    <source>
        <dbReference type="Proteomes" id="UP001175261"/>
    </source>
</evidence>
<feature type="domain" description="LicD/FKTN/FKRP nucleotidyltransferase" evidence="6">
    <location>
        <begin position="190"/>
        <end position="233"/>
    </location>
</feature>
<feature type="signal peptide" evidence="5">
    <location>
        <begin position="1"/>
        <end position="18"/>
    </location>
</feature>
<evidence type="ECO:0000256" key="5">
    <source>
        <dbReference type="SAM" id="SignalP"/>
    </source>
</evidence>
<dbReference type="InterPro" id="IPR009644">
    <property type="entry name" value="FKTN/MNN4/W02B3.4-1"/>
</dbReference>
<organism evidence="7 8">
    <name type="scientific">Sarocladium strictum</name>
    <name type="common">Black bundle disease fungus</name>
    <name type="synonym">Acremonium strictum</name>
    <dbReference type="NCBI Taxonomy" id="5046"/>
    <lineage>
        <taxon>Eukaryota</taxon>
        <taxon>Fungi</taxon>
        <taxon>Dikarya</taxon>
        <taxon>Ascomycota</taxon>
        <taxon>Pezizomycotina</taxon>
        <taxon>Sordariomycetes</taxon>
        <taxon>Hypocreomycetidae</taxon>
        <taxon>Hypocreales</taxon>
        <taxon>Sarocladiaceae</taxon>
        <taxon>Sarocladium</taxon>
    </lineage>
</organism>
<keyword evidence="8" id="KW-1185">Reference proteome</keyword>
<keyword evidence="5" id="KW-0732">Signal</keyword>
<feature type="domain" description="LicD/FKTN/FKRP nucleotidyltransferase" evidence="6">
    <location>
        <begin position="81"/>
        <end position="184"/>
    </location>
</feature>
<keyword evidence="2" id="KW-0812">Transmembrane</keyword>
<gene>
    <name evidence="7" type="ORF">NLU13_1226</name>
</gene>
<name>A0AA39LC22_SARSR</name>
<evidence type="ECO:0000256" key="3">
    <source>
        <dbReference type="ARBA" id="ARBA00022989"/>
    </source>
</evidence>
<keyword evidence="4" id="KW-0472">Membrane</keyword>
<dbReference type="AlphaFoldDB" id="A0AA39LC22"/>
<evidence type="ECO:0000256" key="4">
    <source>
        <dbReference type="ARBA" id="ARBA00023136"/>
    </source>
</evidence>
<dbReference type="PANTHER" id="PTHR15407:SF32">
    <property type="entry name" value="PROTEIN (MNN4), PUTATIVE (AFU_ORTHOLOGUE AFUA_1G03790)-RELATED"/>
    <property type="match status" value="1"/>
</dbReference>
<comment type="caution">
    <text evidence="7">The sequence shown here is derived from an EMBL/GenBank/DDBJ whole genome shotgun (WGS) entry which is preliminary data.</text>
</comment>
<dbReference type="EMBL" id="JAPDFR010000001">
    <property type="protein sequence ID" value="KAK0391727.1"/>
    <property type="molecule type" value="Genomic_DNA"/>
</dbReference>
<feature type="chain" id="PRO_5041452684" description="LicD/FKTN/FKRP nucleotidyltransferase domain-containing protein" evidence="5">
    <location>
        <begin position="19"/>
        <end position="265"/>
    </location>
</feature>
<reference evidence="7" key="1">
    <citation type="submission" date="2022-10" db="EMBL/GenBank/DDBJ databases">
        <title>Determination and structural analysis of whole genome sequence of Sarocladium strictum F4-1.</title>
        <authorList>
            <person name="Hu L."/>
            <person name="Jiang Y."/>
        </authorList>
    </citation>
    <scope>NUCLEOTIDE SEQUENCE</scope>
    <source>
        <strain evidence="7">F4-1</strain>
    </source>
</reference>
<sequence>MRPQFALAFLACSNAAQASAVHQHFNQDDQGLFPEPKYFREVLWDQHYASRFSKEPLADDARHNALVGLVQSYLYTMNDLKVQTWLMHGTLLGWWWGKHIMPWDPDADFQVTEADMFFLASYYNMTTYRRWSDMFPEGREYLLEINPHFAHRDPDDQLNVIDARWIDMTTGLFVDITAARYALDHPKGKGVLFDKNGHEFRDTYLYPLRQTTFEGAPALIPYRYDAMLRSEYGDQALTRTTFMGHVFDKKEMRWIKEPKAKSEAG</sequence>
<dbReference type="GO" id="GO:0009100">
    <property type="term" value="P:glycoprotein metabolic process"/>
    <property type="evidence" value="ECO:0007669"/>
    <property type="project" value="UniProtKB-ARBA"/>
</dbReference>
<protein>
    <recommendedName>
        <fullName evidence="6">LicD/FKTN/FKRP nucleotidyltransferase domain-containing protein</fullName>
    </recommendedName>
</protein>
<dbReference type="PANTHER" id="PTHR15407">
    <property type="entry name" value="FUKUTIN-RELATED"/>
    <property type="match status" value="1"/>
</dbReference>
<comment type="subcellular location">
    <subcellularLocation>
        <location evidence="1">Membrane</location>
        <topology evidence="1">Single-pass membrane protein</topology>
    </subcellularLocation>
</comment>
<dbReference type="InterPro" id="IPR007074">
    <property type="entry name" value="LicD/FKTN/FKRP_NTP_transf"/>
</dbReference>
<dbReference type="Pfam" id="PF04991">
    <property type="entry name" value="LicD"/>
    <property type="match status" value="2"/>
</dbReference>
<dbReference type="Proteomes" id="UP001175261">
    <property type="component" value="Unassembled WGS sequence"/>
</dbReference>
<evidence type="ECO:0000256" key="2">
    <source>
        <dbReference type="ARBA" id="ARBA00022692"/>
    </source>
</evidence>
<evidence type="ECO:0000259" key="6">
    <source>
        <dbReference type="Pfam" id="PF04991"/>
    </source>
</evidence>
<dbReference type="GO" id="GO:0016020">
    <property type="term" value="C:membrane"/>
    <property type="evidence" value="ECO:0007669"/>
    <property type="project" value="UniProtKB-SubCell"/>
</dbReference>
<proteinExistence type="predicted"/>